<evidence type="ECO:0000256" key="2">
    <source>
        <dbReference type="ARBA" id="ARBA00022580"/>
    </source>
</evidence>
<feature type="coiled-coil region" evidence="13">
    <location>
        <begin position="613"/>
        <end position="668"/>
    </location>
</feature>
<dbReference type="Pfam" id="PF04843">
    <property type="entry name" value="Herpes_teg_N"/>
    <property type="match status" value="1"/>
</dbReference>
<keyword evidence="7" id="KW-0833">Ubl conjugation pathway</keyword>
<evidence type="ECO:0000256" key="7">
    <source>
        <dbReference type="ARBA" id="ARBA00022786"/>
    </source>
</evidence>
<keyword evidence="10" id="KW-0946">Virion</keyword>
<feature type="region of interest" description="Disordered" evidence="14">
    <location>
        <begin position="1501"/>
        <end position="1532"/>
    </location>
</feature>
<sequence length="2295" mass="256992">MKIHRASRDQSDPRYGARAGSQCMSNCFAYLQAAFLGGVANTLGTETLDAVLEAGSRIDTLAEQRLKSRTAGPLPLYRLGDEIPTHLTTSFGETDHMLSRPFNGTTETRDLDGYACLGIYDFLRYAGTKNRPLFVIATVGVLTRALVLAPRHTFVFDPHATDRSDRAAVYECEQLDEVIAVLSGFGTTIGTFYYDAAFVYFVRRTAGIDSSRAAEAVIIDLYKDPDLPLPTEAVQALAAAAAAAADSTSTSTPATTAAPSAPRPQSRSPLRSPLRSPRQSPPRSPRSPRRRSPSRSPPRSPATRGGPARRRAKSTPRTPRAPRTPRTPRTPRASQARARRAPPIQAEELLPTLQRYTEAIESFERAIAPYLIQGPPTAQWLLYATDGSSFETSFVSFRLHQLLAHALNHLTRLPAPGERVDRSRYVPFAELLGYSPELDDFLRVLRQADLNLVYLYHLYLHPRPRLSDLDQLLLTKVLTVCRHWSPQHGPAVRKWVDALCRLDVPSGPDAAATVRTAAQRSPFPVSTPFTCLSPDDVDVVKSQIRQKAEALRRLDRRHRAVYQELVRTVTDLHPTDPDEGRDDADARLRAAAEAVDWTALPPAARSHLQTVGARRVRELLRELQDACAELLRRSHNQIVTGTLPSDELHALLERTEQTLQLLEALERREVLRADSAAGERAGLRDLRDNLGFLLAAEDAAPAGGAGSTNPEPPPPPSVSQEVRALRSEYRRAREQHRQLELRAEDLLRHLEELVQSDEHPPLTLRLAEEQLAQLARLPLDSLRDGPARVDRVRVGLLRLRRQHHDVRQLVRGLCYDALLHHKDVKAYAALQPALAADEPLRRDYEERLRRIYGDLSERLVQHDPPPETLFHHLDALIGWLPPETPAVAPLRLANQLLERLTRRLRALAGGKNELSALNELVDFFVAHDRELTELVRGDYGRPLPRLYESLLRRLERLLEERREQEWLQEARQRPVASAADLEAFLQTAPTRAAAERAWPELHARLQKHLEAERRREGEDRERAREELKRQVADTLARLVRSVQSPTPSLSQNLALPTVAGLLAALDAEDAGPLLETFNLNLAAALEKLRAVVQDAETQTVRRLLRAGDAEPAELPPRLSAARELLQSLDTTYTDLLSAETARQNADVLDQLRVLQRLHDGGPHPFRETPYEQAHVRYLTARRVADERCAEQTRELAERADALQREILDGGRPGGGGGGGGGGGASATAAARARYTLTRPPFLSDTEKRQVQELPPPFAEALQEYLRDLEARLTDECAAQNGKLRSLLELQEAKRQSVELRWQDLLNHHKLEKPEHLDLDQRKLHDDPVGALQQLLRRADEQPYSAAEQTLRWAAAFVRDVLRDLHPDPAAAEHRAFRVLDGQTREKLAAVTRQLETNAACESLCLLLEKPPVDDAQVEAFERALAQLESGRVAGGEPRYRYFLDLLRQHRDRSRYVERYEQLQSRYRTLRRDLRVFAYGFDFGLQRAKIAALRAEFQQLPAPPPAPPAGALPAVGAEVGPGGPPDTEAEDETPVPPAAFAAALDALERAVLHGQTYLDNLLAAQSLVGVYAYDLPIYLPAPSSRPRLDAQRDLLTRLQLAPEEGTYYQVLDAFGRRRLVTAQGVPVDLTLGYGNAVIKYSFLFPDESLSTKRQIALDQVTARYKALAVATALGQTFRAFWDDICGYDLRALLTNEPAADGAARRQLDERVRPLVNLKLYLYVLFTAWTTVSDGRGRGRGARPAAAAAAPPAWEITPLELATVVTALAPEYLYGCVKNPVSTSLRSLVLALDPEEFTSALSQEQNPPRLPIWRLRAYGLDPERWPEVQLRRLLWDSDFVRQICGPRRWPGVSVGLGKLFQYQLAVRILPAEVLQCVWSQLKPRYAQRYGNLFEFVRALHRVCLTRYRVEHRPPAPSTATVPPGPPTLPTGERVWQVTELHRQPDHDDRELTTFLKTETALDYVLGSYVFNVPLTCCLYVSDLFGRRRLLLARHLENVPDDVDFQRIVKARDLNLGYTLTRTWSDNVLEHSWFQVQLRKLRQHLERPPDLGYVPLVIYSGDDHSVLHCLQPPEKPDPAAAAPRLPLRFTFTHPFGTFPIDDGDDAEHVVAAFSRTPISTDFLQAPPPPLYPPSRRAGSPASATDDDSRPASLAGSEESSDEERPRADDDEASPRRRPPARRRGGERRVPAALGPEDGGRRRDAARETSAAEDSIRTDVLSDPLFEQRPISSLMPRDDVLTLSPQSRSPMFLHPPGSLLTQRLTTAIRALRRIREDLDGLTEHLRDSFRRLRIVYLQS</sequence>
<dbReference type="KEGG" id="vg:921136"/>
<feature type="region of interest" description="Disordered" evidence="14">
    <location>
        <begin position="700"/>
        <end position="720"/>
    </location>
</feature>
<evidence type="ECO:0000256" key="5">
    <source>
        <dbReference type="ARBA" id="ARBA00022670"/>
    </source>
</evidence>
<evidence type="ECO:0000256" key="8">
    <source>
        <dbReference type="ARBA" id="ARBA00022801"/>
    </source>
</evidence>
<evidence type="ECO:0000256" key="11">
    <source>
        <dbReference type="ARBA" id="ARBA00022876"/>
    </source>
</evidence>
<dbReference type="GO" id="GO:0006508">
    <property type="term" value="P:proteolysis"/>
    <property type="evidence" value="ECO:0007669"/>
    <property type="project" value="UniProtKB-KW"/>
</dbReference>
<dbReference type="GO" id="GO:0039648">
    <property type="term" value="P:symbiont-mediated perturbation of host ubiquitin-like protein modification"/>
    <property type="evidence" value="ECO:0007669"/>
    <property type="project" value="UniProtKB-KW"/>
</dbReference>
<reference evidence="16 17" key="1">
    <citation type="journal article" date="2001" name="J. Virol.">
        <title>Analysis and characterization of the complete genome of tupaia (tree shrew) herpesvirus.</title>
        <authorList>
            <person name="Bahr U."/>
            <person name="Darai G."/>
        </authorList>
    </citation>
    <scope>NUCLEOTIDE SEQUENCE [LARGE SCALE GENOMIC DNA]</scope>
    <source>
        <strain evidence="16">2</strain>
    </source>
</reference>
<name>Q91TP1_TUHV1</name>
<feature type="compositionally biased region" description="Basic residues" evidence="14">
    <location>
        <begin position="2172"/>
        <end position="2182"/>
    </location>
</feature>
<evidence type="ECO:0000256" key="1">
    <source>
        <dbReference type="ARBA" id="ARBA00022562"/>
    </source>
</evidence>
<evidence type="ECO:0000313" key="16">
    <source>
        <dbReference type="EMBL" id="AAK57096.1"/>
    </source>
</evidence>
<dbReference type="PANTHER" id="PTHR48125:SF10">
    <property type="entry name" value="OS12G0136300 PROTEIN"/>
    <property type="match status" value="1"/>
</dbReference>
<proteinExistence type="predicted"/>
<evidence type="ECO:0000256" key="13">
    <source>
        <dbReference type="SAM" id="Coils"/>
    </source>
</evidence>
<dbReference type="Gene3D" id="3.90.70.120">
    <property type="match status" value="1"/>
</dbReference>
<evidence type="ECO:0000256" key="3">
    <source>
        <dbReference type="ARBA" id="ARBA00022581"/>
    </source>
</evidence>
<keyword evidence="1" id="KW-1048">Host nucleus</keyword>
<feature type="compositionally biased region" description="Low complexity" evidence="14">
    <location>
        <begin position="246"/>
        <end position="278"/>
    </location>
</feature>
<dbReference type="GO" id="GO:0008234">
    <property type="term" value="F:cysteine-type peptidase activity"/>
    <property type="evidence" value="ECO:0007669"/>
    <property type="project" value="UniProtKB-KW"/>
</dbReference>
<evidence type="ECO:0000259" key="15">
    <source>
        <dbReference type="PROSITE" id="PS51521"/>
    </source>
</evidence>
<protein>
    <submittedName>
        <fullName evidence="16">T48</fullName>
    </submittedName>
</protein>
<keyword evidence="11" id="KW-1127">Modulation of host ubiquitin pathway by viral deubiquitinase</keyword>
<evidence type="ECO:0000313" key="17">
    <source>
        <dbReference type="Proteomes" id="UP000137095"/>
    </source>
</evidence>
<feature type="region of interest" description="Disordered" evidence="14">
    <location>
        <begin position="246"/>
        <end position="345"/>
    </location>
</feature>
<keyword evidence="8" id="KW-0378">Hydrolase</keyword>
<keyword evidence="6" id="KW-0677">Repeat</keyword>
<dbReference type="PANTHER" id="PTHR48125">
    <property type="entry name" value="LP07818P1"/>
    <property type="match status" value="1"/>
</dbReference>
<organism evidence="16 17">
    <name type="scientific">Tupaiid herpesvirus 1 (strain 1)</name>
    <name type="common">TuHV-1</name>
    <name type="synonym">Herpesvirus tupaia (strain 1)</name>
    <dbReference type="NCBI Taxonomy" id="10397"/>
    <lineage>
        <taxon>Viruses</taxon>
        <taxon>Duplodnaviria</taxon>
        <taxon>Heunggongvirae</taxon>
        <taxon>Peploviricota</taxon>
        <taxon>Herviviricetes</taxon>
        <taxon>Herpesvirales</taxon>
        <taxon>Orthoherpesviridae</taxon>
        <taxon>Betaherpesvirinae</taxon>
        <taxon>Quwivirus</taxon>
        <taxon>Quwivirus tupaiidbeta1</taxon>
    </lineage>
</organism>
<keyword evidence="5" id="KW-0645">Protease</keyword>
<organismHost>
    <name type="scientific">Tupaia belangeri</name>
    <name type="common">Common tree shrew</name>
    <name type="synonym">Tupaia glis belangeri</name>
    <dbReference type="NCBI Taxonomy" id="37347"/>
</organismHost>
<dbReference type="SUPFAM" id="SSF54001">
    <property type="entry name" value="Cysteine proteinases"/>
    <property type="match status" value="1"/>
</dbReference>
<dbReference type="Proteomes" id="UP000137095">
    <property type="component" value="Segment"/>
</dbReference>
<dbReference type="EMBL" id="AF281817">
    <property type="protein sequence ID" value="AAK57096.1"/>
    <property type="molecule type" value="Genomic_DNA"/>
</dbReference>
<evidence type="ECO:0000256" key="9">
    <source>
        <dbReference type="ARBA" id="ARBA00022807"/>
    </source>
</evidence>
<dbReference type="InterPro" id="IPR038765">
    <property type="entry name" value="Papain-like_cys_pep_sf"/>
</dbReference>
<feature type="compositionally biased region" description="Basic and acidic residues" evidence="14">
    <location>
        <begin position="2194"/>
        <end position="2203"/>
    </location>
</feature>
<accession>Q91TP1</accession>
<dbReference type="RefSeq" id="NP_116401.1">
    <property type="nucleotide sequence ID" value="NC_002794.1"/>
</dbReference>
<keyword evidence="9" id="KW-0788">Thiol protease</keyword>
<evidence type="ECO:0000256" key="14">
    <source>
        <dbReference type="SAM" id="MobiDB-lite"/>
    </source>
</evidence>
<evidence type="ECO:0000256" key="10">
    <source>
        <dbReference type="ARBA" id="ARBA00022844"/>
    </source>
</evidence>
<keyword evidence="17" id="KW-1185">Reference proteome</keyword>
<evidence type="ECO:0000256" key="6">
    <source>
        <dbReference type="ARBA" id="ARBA00022737"/>
    </source>
</evidence>
<evidence type="ECO:0000256" key="4">
    <source>
        <dbReference type="ARBA" id="ARBA00022662"/>
    </source>
</evidence>
<keyword evidence="3" id="KW-0945">Host-virus interaction</keyword>
<keyword evidence="12" id="KW-1035">Host cytoplasm</keyword>
<feature type="domain" description="Peptidase C76" evidence="15">
    <location>
        <begin position="3"/>
        <end position="224"/>
    </location>
</feature>
<dbReference type="InterPro" id="IPR006928">
    <property type="entry name" value="Herpes_teg_USP"/>
</dbReference>
<keyword evidence="2" id="KW-0920">Virion tegument</keyword>
<dbReference type="PROSITE" id="PS51521">
    <property type="entry name" value="HTUSP"/>
    <property type="match status" value="1"/>
</dbReference>
<keyword evidence="4" id="KW-1130">Modulation of host ubiquitin pathway by virus</keyword>
<dbReference type="GO" id="GO:0044423">
    <property type="term" value="C:virion component"/>
    <property type="evidence" value="ECO:0007669"/>
    <property type="project" value="UniProtKB-KW"/>
</dbReference>
<evidence type="ECO:0000256" key="12">
    <source>
        <dbReference type="ARBA" id="ARBA00023200"/>
    </source>
</evidence>
<keyword evidence="13" id="KW-0175">Coiled coil</keyword>
<feature type="coiled-coil region" evidence="13">
    <location>
        <begin position="722"/>
        <end position="756"/>
    </location>
</feature>
<dbReference type="GeneID" id="921136"/>
<feature type="region of interest" description="Disordered" evidence="14">
    <location>
        <begin position="2116"/>
        <end position="2211"/>
    </location>
</feature>